<sequence>MEIGLWALQGKYRGPRMFVQNCGPLRDGLEIVLGRNPSSLALLLLKWTPKLLLTLSTIQMTNHNCYNAIVIDCIWLLSRIRKSEFSTYSGRGIKPTTPLQIWDVTCHDFCILNTPPVGVCTFVELDRGGVGSIRYCNLNNA</sequence>
<organism evidence="1 2">
    <name type="scientific">Lithospermum erythrorhizon</name>
    <name type="common">Purple gromwell</name>
    <name type="synonym">Lithospermum officinale var. erythrorhizon</name>
    <dbReference type="NCBI Taxonomy" id="34254"/>
    <lineage>
        <taxon>Eukaryota</taxon>
        <taxon>Viridiplantae</taxon>
        <taxon>Streptophyta</taxon>
        <taxon>Embryophyta</taxon>
        <taxon>Tracheophyta</taxon>
        <taxon>Spermatophyta</taxon>
        <taxon>Magnoliopsida</taxon>
        <taxon>eudicotyledons</taxon>
        <taxon>Gunneridae</taxon>
        <taxon>Pentapetalae</taxon>
        <taxon>asterids</taxon>
        <taxon>lamiids</taxon>
        <taxon>Boraginales</taxon>
        <taxon>Boraginaceae</taxon>
        <taxon>Boraginoideae</taxon>
        <taxon>Lithospermeae</taxon>
        <taxon>Lithospermum</taxon>
    </lineage>
</organism>
<comment type="caution">
    <text evidence="1">The sequence shown here is derived from an EMBL/GenBank/DDBJ whole genome shotgun (WGS) entry which is preliminary data.</text>
</comment>
<proteinExistence type="predicted"/>
<reference evidence="1 2" key="1">
    <citation type="submission" date="2024-01" db="EMBL/GenBank/DDBJ databases">
        <title>The complete chloroplast genome sequence of Lithospermum erythrorhizon: insights into the phylogenetic relationship among Boraginaceae species and the maternal lineages of purple gromwells.</title>
        <authorList>
            <person name="Okada T."/>
            <person name="Watanabe K."/>
        </authorList>
    </citation>
    <scope>NUCLEOTIDE SEQUENCE [LARGE SCALE GENOMIC DNA]</scope>
</reference>
<keyword evidence="2" id="KW-1185">Reference proteome</keyword>
<protein>
    <submittedName>
        <fullName evidence="1">Uncharacterized protein</fullName>
    </submittedName>
</protein>
<name>A0AAV3RVE5_LITER</name>
<dbReference type="EMBL" id="BAABME010012946">
    <property type="protein sequence ID" value="GAA0185673.1"/>
    <property type="molecule type" value="Genomic_DNA"/>
</dbReference>
<dbReference type="Proteomes" id="UP001454036">
    <property type="component" value="Unassembled WGS sequence"/>
</dbReference>
<accession>A0AAV3RVE5</accession>
<dbReference type="AlphaFoldDB" id="A0AAV3RVE5"/>
<evidence type="ECO:0000313" key="1">
    <source>
        <dbReference type="EMBL" id="GAA0185673.1"/>
    </source>
</evidence>
<evidence type="ECO:0000313" key="2">
    <source>
        <dbReference type="Proteomes" id="UP001454036"/>
    </source>
</evidence>
<gene>
    <name evidence="1" type="ORF">LIER_32961</name>
</gene>